<dbReference type="Proteomes" id="UP000481964">
    <property type="component" value="Unassembled WGS sequence"/>
</dbReference>
<dbReference type="PANTHER" id="PTHR40396:SF1">
    <property type="entry name" value="ATPASE AAA-TYPE CORE DOMAIN-CONTAINING PROTEIN"/>
    <property type="match status" value="1"/>
</dbReference>
<evidence type="ECO:0000259" key="1">
    <source>
        <dbReference type="Pfam" id="PF13304"/>
    </source>
</evidence>
<accession>A0A174YTN7</accession>
<dbReference type="EMBL" id="WKRD01000003">
    <property type="protein sequence ID" value="MSC56787.1"/>
    <property type="molecule type" value="Genomic_DNA"/>
</dbReference>
<evidence type="ECO:0000313" key="2">
    <source>
        <dbReference type="EMBL" id="CUQ75346.1"/>
    </source>
</evidence>
<sequence>MIKKIFIDNFKSLNDFTIELKPLTVIVGNNAMGKSSILQAVSFLANCTVDDFRIILERRNWSVNNIKSRVGNSNNSRITFETTVQLGDDELRWKMVLQTNVKKNTIHLISESIIDILKDEVLLEYRNTAGGFINDDGELIDIPANFIVSSSCMKIIKGIKNVGYRLKKIADFFENSASFELLSPKDMRLSSRGEVKTIGESGRNLPSFIKQMNNIQKEHFMTKVKKILGERIDDVSASIQGKPGWTQINVKEHYKCKDIEFSSKEISDGILRVLAFVAITEIDASDSVFLMDEIENGINVDYAEPLMKVLSQMYEDSSHQLIVTTHSTVFLDYVGYEQIVFLCRDDNGITRAQYMFENEALKEKLEYMYPGEIILNMSQGEIAEMLLKGSK</sequence>
<evidence type="ECO:0000313" key="4">
    <source>
        <dbReference type="Proteomes" id="UP000095621"/>
    </source>
</evidence>
<organism evidence="2 4">
    <name type="scientific">Lachnospira eligens</name>
    <dbReference type="NCBI Taxonomy" id="39485"/>
    <lineage>
        <taxon>Bacteria</taxon>
        <taxon>Bacillati</taxon>
        <taxon>Bacillota</taxon>
        <taxon>Clostridia</taxon>
        <taxon>Lachnospirales</taxon>
        <taxon>Lachnospiraceae</taxon>
        <taxon>Lachnospira</taxon>
    </lineage>
</organism>
<dbReference type="EMBL" id="CZBU01000001">
    <property type="protein sequence ID" value="CUQ75346.1"/>
    <property type="molecule type" value="Genomic_DNA"/>
</dbReference>
<dbReference type="AlphaFoldDB" id="A0A174YTN7"/>
<dbReference type="Pfam" id="PF13304">
    <property type="entry name" value="AAA_21"/>
    <property type="match status" value="1"/>
</dbReference>
<protein>
    <submittedName>
        <fullName evidence="3">AAA family ATPase</fullName>
    </submittedName>
    <submittedName>
        <fullName evidence="2">Predicted ATPase</fullName>
    </submittedName>
</protein>
<dbReference type="GO" id="GO:0005524">
    <property type="term" value="F:ATP binding"/>
    <property type="evidence" value="ECO:0007669"/>
    <property type="project" value="InterPro"/>
</dbReference>
<dbReference type="GO" id="GO:0016887">
    <property type="term" value="F:ATP hydrolysis activity"/>
    <property type="evidence" value="ECO:0007669"/>
    <property type="project" value="InterPro"/>
</dbReference>
<dbReference type="SUPFAM" id="SSF52540">
    <property type="entry name" value="P-loop containing nucleoside triphosphate hydrolases"/>
    <property type="match status" value="1"/>
</dbReference>
<reference evidence="3 5" key="2">
    <citation type="journal article" date="2019" name="Nat. Med.">
        <title>A library of human gut bacterial isolates paired with longitudinal multiomics data enables mechanistic microbiome research.</title>
        <authorList>
            <person name="Poyet M."/>
            <person name="Groussin M."/>
            <person name="Gibbons S.M."/>
            <person name="Avila-Pacheco J."/>
            <person name="Jiang X."/>
            <person name="Kearney S.M."/>
            <person name="Perrotta A.R."/>
            <person name="Berdy B."/>
            <person name="Zhao S."/>
            <person name="Lieberman T.D."/>
            <person name="Swanson P.K."/>
            <person name="Smith M."/>
            <person name="Roesemann S."/>
            <person name="Alexander J.E."/>
            <person name="Rich S.A."/>
            <person name="Livny J."/>
            <person name="Vlamakis H."/>
            <person name="Clish C."/>
            <person name="Bullock K."/>
            <person name="Deik A."/>
            <person name="Scott J."/>
            <person name="Pierce K.A."/>
            <person name="Xavier R.J."/>
            <person name="Alm E.J."/>
        </authorList>
    </citation>
    <scope>NUCLEOTIDE SEQUENCE [LARGE SCALE GENOMIC DNA]</scope>
    <source>
        <strain evidence="3 5">BIOML-A1</strain>
    </source>
</reference>
<gene>
    <name evidence="2" type="ORF">ERS852490_00461</name>
    <name evidence="3" type="ORF">GKE48_04860</name>
</gene>
<dbReference type="PANTHER" id="PTHR40396">
    <property type="entry name" value="ATPASE-LIKE PROTEIN"/>
    <property type="match status" value="1"/>
</dbReference>
<dbReference type="InterPro" id="IPR027417">
    <property type="entry name" value="P-loop_NTPase"/>
</dbReference>
<evidence type="ECO:0000313" key="5">
    <source>
        <dbReference type="Proteomes" id="UP000481964"/>
    </source>
</evidence>
<proteinExistence type="predicted"/>
<dbReference type="PIRSF" id="PIRSF029347">
    <property type="entry name" value="RecF"/>
    <property type="match status" value="1"/>
</dbReference>
<dbReference type="Gene3D" id="3.40.50.300">
    <property type="entry name" value="P-loop containing nucleotide triphosphate hydrolases"/>
    <property type="match status" value="1"/>
</dbReference>
<dbReference type="OrthoDB" id="308933at2"/>
<dbReference type="InterPro" id="IPR014555">
    <property type="entry name" value="RecF-like"/>
</dbReference>
<dbReference type="Proteomes" id="UP000095621">
    <property type="component" value="Unassembled WGS sequence"/>
</dbReference>
<feature type="domain" description="ATPase AAA-type core" evidence="1">
    <location>
        <begin position="23"/>
        <end position="332"/>
    </location>
</feature>
<dbReference type="InterPro" id="IPR003959">
    <property type="entry name" value="ATPase_AAA_core"/>
</dbReference>
<dbReference type="RefSeq" id="WP_022097938.1">
    <property type="nucleotide sequence ID" value="NZ_CZBU01000001.1"/>
</dbReference>
<evidence type="ECO:0000313" key="3">
    <source>
        <dbReference type="EMBL" id="MSC56787.1"/>
    </source>
</evidence>
<name>A0A174YTN7_9FIRM</name>
<reference evidence="2 4" key="1">
    <citation type="submission" date="2015-09" db="EMBL/GenBank/DDBJ databases">
        <authorList>
            <consortium name="Pathogen Informatics"/>
        </authorList>
    </citation>
    <scope>NUCLEOTIDE SEQUENCE [LARGE SCALE GENOMIC DNA]</scope>
    <source>
        <strain evidence="2 4">2789STDY5834875</strain>
    </source>
</reference>